<dbReference type="GO" id="GO:0098797">
    <property type="term" value="C:plasma membrane protein complex"/>
    <property type="evidence" value="ECO:0007669"/>
    <property type="project" value="TreeGrafter"/>
</dbReference>
<accession>A0AA91I6F6</accession>
<keyword evidence="5" id="KW-0997">Cell inner membrane</keyword>
<dbReference type="GO" id="GO:0015031">
    <property type="term" value="P:protein transport"/>
    <property type="evidence" value="ECO:0007669"/>
    <property type="project" value="UniProtKB-KW"/>
</dbReference>
<evidence type="ECO:0000256" key="9">
    <source>
        <dbReference type="ARBA" id="ARBA00023136"/>
    </source>
</evidence>
<feature type="compositionally biased region" description="Low complexity" evidence="10">
    <location>
        <begin position="142"/>
        <end position="156"/>
    </location>
</feature>
<keyword evidence="13" id="KW-1185">Reference proteome</keyword>
<feature type="region of interest" description="Disordered" evidence="10">
    <location>
        <begin position="81"/>
        <end position="167"/>
    </location>
</feature>
<evidence type="ECO:0000256" key="2">
    <source>
        <dbReference type="ARBA" id="ARBA00006555"/>
    </source>
</evidence>
<keyword evidence="3" id="KW-0813">Transport</keyword>
<reference evidence="12 13" key="1">
    <citation type="submission" date="2016-03" db="EMBL/GenBank/DDBJ databases">
        <authorList>
            <person name="Heylen K."/>
            <person name="De Vos P."/>
            <person name="Vekeman B."/>
        </authorList>
    </citation>
    <scope>NUCLEOTIDE SEQUENCE [LARGE SCALE GENOMIC DNA]</scope>
    <source>
        <strain evidence="12 13">R-49807</strain>
    </source>
</reference>
<comment type="similarity">
    <text evidence="2">Belongs to the TonB family.</text>
</comment>
<dbReference type="PROSITE" id="PS52015">
    <property type="entry name" value="TONB_CTD"/>
    <property type="match status" value="1"/>
</dbReference>
<dbReference type="AlphaFoldDB" id="A0AA91I6F6"/>
<keyword evidence="8" id="KW-1133">Transmembrane helix</keyword>
<evidence type="ECO:0000256" key="10">
    <source>
        <dbReference type="SAM" id="MobiDB-lite"/>
    </source>
</evidence>
<dbReference type="PANTHER" id="PTHR33446">
    <property type="entry name" value="PROTEIN TONB-RELATED"/>
    <property type="match status" value="1"/>
</dbReference>
<dbReference type="InterPro" id="IPR006260">
    <property type="entry name" value="TonB/TolA_C"/>
</dbReference>
<protein>
    <recommendedName>
        <fullName evidence="11">TonB C-terminal domain-containing protein</fullName>
    </recommendedName>
</protein>
<feature type="compositionally biased region" description="Pro residues" evidence="10">
    <location>
        <begin position="131"/>
        <end position="141"/>
    </location>
</feature>
<name>A0AA91I6F6_9GAMM</name>
<dbReference type="EMBL" id="LUUL01000055">
    <property type="protein sequence ID" value="OAI28567.1"/>
    <property type="molecule type" value="Genomic_DNA"/>
</dbReference>
<evidence type="ECO:0000256" key="5">
    <source>
        <dbReference type="ARBA" id="ARBA00022519"/>
    </source>
</evidence>
<gene>
    <name evidence="12" type="ORF">A1356_06815</name>
</gene>
<evidence type="ECO:0000256" key="1">
    <source>
        <dbReference type="ARBA" id="ARBA00004383"/>
    </source>
</evidence>
<evidence type="ECO:0000313" key="12">
    <source>
        <dbReference type="EMBL" id="OAI28567.1"/>
    </source>
</evidence>
<evidence type="ECO:0000256" key="7">
    <source>
        <dbReference type="ARBA" id="ARBA00022927"/>
    </source>
</evidence>
<dbReference type="NCBIfam" id="TIGR01352">
    <property type="entry name" value="tonB_Cterm"/>
    <property type="match status" value="1"/>
</dbReference>
<organism evidence="12 13">
    <name type="scientific">Methylomonas koyamae</name>
    <dbReference type="NCBI Taxonomy" id="702114"/>
    <lineage>
        <taxon>Bacteria</taxon>
        <taxon>Pseudomonadati</taxon>
        <taxon>Pseudomonadota</taxon>
        <taxon>Gammaproteobacteria</taxon>
        <taxon>Methylococcales</taxon>
        <taxon>Methylococcaceae</taxon>
        <taxon>Methylomonas</taxon>
    </lineage>
</organism>
<dbReference type="InterPro" id="IPR051045">
    <property type="entry name" value="TonB-dependent_transducer"/>
</dbReference>
<keyword evidence="9" id="KW-0472">Membrane</keyword>
<comment type="caution">
    <text evidence="12">The sequence shown here is derived from an EMBL/GenBank/DDBJ whole genome shotgun (WGS) entry which is preliminary data.</text>
</comment>
<evidence type="ECO:0000256" key="6">
    <source>
        <dbReference type="ARBA" id="ARBA00022692"/>
    </source>
</evidence>
<sequence length="259" mass="26951">MTVNLCFLQAIAVATSPQRQPAFRRAGSQPQPSPSGHWLGLGLVVALHIAGLCLIPDSQPEAKITPPQAIMVNWIAAPAAKAPTPAPPPAAAQPKPETAKPKTKPLPQVAKPKPVLATHSETASPISVPAEPAPAPAPPAPVAAASAEAAPAPAKSSEADGNQAPLTLPNLNADYLNNPPPAYPSISRQLGEQGKVYLRVLVNVEGNVEQVALRKSSGYERLDAAAQETVKKWRFVPAKRAEQAVAAWVVVPISFSLEG</sequence>
<dbReference type="RefSeq" id="WP_082889388.1">
    <property type="nucleotide sequence ID" value="NZ_LUUL01000055.1"/>
</dbReference>
<evidence type="ECO:0000256" key="3">
    <source>
        <dbReference type="ARBA" id="ARBA00022448"/>
    </source>
</evidence>
<dbReference type="Pfam" id="PF03544">
    <property type="entry name" value="TonB_C"/>
    <property type="match status" value="1"/>
</dbReference>
<proteinExistence type="inferred from homology"/>
<comment type="subcellular location">
    <subcellularLocation>
        <location evidence="1">Cell inner membrane</location>
        <topology evidence="1">Single-pass membrane protein</topology>
        <orientation evidence="1">Periplasmic side</orientation>
    </subcellularLocation>
</comment>
<dbReference type="GO" id="GO:0055085">
    <property type="term" value="P:transmembrane transport"/>
    <property type="evidence" value="ECO:0007669"/>
    <property type="project" value="InterPro"/>
</dbReference>
<dbReference type="GO" id="GO:0031992">
    <property type="term" value="F:energy transducer activity"/>
    <property type="evidence" value="ECO:0007669"/>
    <property type="project" value="TreeGrafter"/>
</dbReference>
<evidence type="ECO:0000256" key="4">
    <source>
        <dbReference type="ARBA" id="ARBA00022475"/>
    </source>
</evidence>
<keyword evidence="6" id="KW-0812">Transmembrane</keyword>
<evidence type="ECO:0000259" key="11">
    <source>
        <dbReference type="PROSITE" id="PS52015"/>
    </source>
</evidence>
<dbReference type="Gene3D" id="3.30.1150.10">
    <property type="match status" value="1"/>
</dbReference>
<evidence type="ECO:0000256" key="8">
    <source>
        <dbReference type="ARBA" id="ARBA00022989"/>
    </source>
</evidence>
<evidence type="ECO:0000313" key="13">
    <source>
        <dbReference type="Proteomes" id="UP000077734"/>
    </source>
</evidence>
<feature type="domain" description="TonB C-terminal" evidence="11">
    <location>
        <begin position="168"/>
        <end position="259"/>
    </location>
</feature>
<dbReference type="InterPro" id="IPR037682">
    <property type="entry name" value="TonB_C"/>
</dbReference>
<dbReference type="SUPFAM" id="SSF74653">
    <property type="entry name" value="TolA/TonB C-terminal domain"/>
    <property type="match status" value="1"/>
</dbReference>
<dbReference type="PANTHER" id="PTHR33446:SF2">
    <property type="entry name" value="PROTEIN TONB"/>
    <property type="match status" value="1"/>
</dbReference>
<dbReference type="Proteomes" id="UP000077734">
    <property type="component" value="Unassembled WGS sequence"/>
</dbReference>
<keyword evidence="7" id="KW-0653">Protein transport</keyword>
<keyword evidence="4" id="KW-1003">Cell membrane</keyword>